<protein>
    <submittedName>
        <fullName evidence="2">General stress protein</fullName>
    </submittedName>
</protein>
<accession>A0ABY5SB45</accession>
<dbReference type="InterPro" id="IPR025889">
    <property type="entry name" value="GSP17M-like_dom"/>
</dbReference>
<evidence type="ECO:0000313" key="2">
    <source>
        <dbReference type="EMBL" id="UVI30884.1"/>
    </source>
</evidence>
<organism evidence="2 3">
    <name type="scientific">Paenibacillus spongiae</name>
    <dbReference type="NCBI Taxonomy" id="2909671"/>
    <lineage>
        <taxon>Bacteria</taxon>
        <taxon>Bacillati</taxon>
        <taxon>Bacillota</taxon>
        <taxon>Bacilli</taxon>
        <taxon>Bacillales</taxon>
        <taxon>Paenibacillaceae</taxon>
        <taxon>Paenibacillus</taxon>
    </lineage>
</organism>
<dbReference type="Proteomes" id="UP001057877">
    <property type="component" value="Chromosome"/>
</dbReference>
<evidence type="ECO:0000313" key="3">
    <source>
        <dbReference type="Proteomes" id="UP001057877"/>
    </source>
</evidence>
<dbReference type="InterPro" id="IPR052948">
    <property type="entry name" value="Low_temp-induced_all0457"/>
</dbReference>
<gene>
    <name evidence="2" type="ORF">L1F29_03140</name>
</gene>
<reference evidence="2" key="1">
    <citation type="submission" date="2022-01" db="EMBL/GenBank/DDBJ databases">
        <title>Paenibacillus spongiae sp. nov., isolated from marine sponge.</title>
        <authorList>
            <person name="Li Z."/>
            <person name="Zhang M."/>
        </authorList>
    </citation>
    <scope>NUCLEOTIDE SEQUENCE</scope>
    <source>
        <strain evidence="2">PHS-Z3</strain>
    </source>
</reference>
<dbReference type="PANTHER" id="PTHR36109:SF2">
    <property type="entry name" value="MEMBRANE PROTEIN"/>
    <property type="match status" value="1"/>
</dbReference>
<dbReference type="EMBL" id="CP091430">
    <property type="protein sequence ID" value="UVI30884.1"/>
    <property type="molecule type" value="Genomic_DNA"/>
</dbReference>
<dbReference type="Pfam" id="PF11181">
    <property type="entry name" value="YflT"/>
    <property type="match status" value="1"/>
</dbReference>
<name>A0ABY5SB45_9BACL</name>
<keyword evidence="3" id="KW-1185">Reference proteome</keyword>
<dbReference type="PANTHER" id="PTHR36109">
    <property type="entry name" value="MEMBRANE PROTEIN-RELATED"/>
    <property type="match status" value="1"/>
</dbReference>
<sequence length="175" mass="18336">MSEIQKIVGVFDTYQGAIDAIEGLKRQGYLSDEISVIAKDKDEAEEVTETTETKTAEGLAAGLTTGGVLGGVTGLLAGIGALAIPGIGPILAAGPIAATITGAAVGAWTGGLVGGLIGMGIPQDEAERYDEYVRNGRILVMVDADSRRDRYAYDTFRQYNSANSDLYDSERSLRS</sequence>
<feature type="domain" description="General stress protein 17M-like" evidence="1">
    <location>
        <begin position="7"/>
        <end position="76"/>
    </location>
</feature>
<evidence type="ECO:0000259" key="1">
    <source>
        <dbReference type="Pfam" id="PF11181"/>
    </source>
</evidence>
<proteinExistence type="predicted"/>
<dbReference type="RefSeq" id="WP_258386948.1">
    <property type="nucleotide sequence ID" value="NZ_CP091430.1"/>
</dbReference>